<evidence type="ECO:0000313" key="2">
    <source>
        <dbReference type="EMBL" id="KAF9612508.1"/>
    </source>
</evidence>
<evidence type="ECO:0000313" key="3">
    <source>
        <dbReference type="Proteomes" id="UP000631114"/>
    </source>
</evidence>
<name>A0A835IAW2_9MAGN</name>
<feature type="compositionally biased region" description="Acidic residues" evidence="1">
    <location>
        <begin position="9"/>
        <end position="20"/>
    </location>
</feature>
<protein>
    <submittedName>
        <fullName evidence="2">Uncharacterized protein</fullName>
    </submittedName>
</protein>
<comment type="caution">
    <text evidence="2">The sequence shown here is derived from an EMBL/GenBank/DDBJ whole genome shotgun (WGS) entry which is preliminary data.</text>
</comment>
<feature type="compositionally biased region" description="Basic and acidic residues" evidence="1">
    <location>
        <begin position="76"/>
        <end position="92"/>
    </location>
</feature>
<reference evidence="2 3" key="1">
    <citation type="submission" date="2020-10" db="EMBL/GenBank/DDBJ databases">
        <title>The Coptis chinensis genome and diversification of protoberbering-type alkaloids.</title>
        <authorList>
            <person name="Wang B."/>
            <person name="Shu S."/>
            <person name="Song C."/>
            <person name="Liu Y."/>
        </authorList>
    </citation>
    <scope>NUCLEOTIDE SEQUENCE [LARGE SCALE GENOMIC DNA]</scope>
    <source>
        <strain evidence="2">HL-2020</strain>
        <tissue evidence="2">Leaf</tissue>
    </source>
</reference>
<evidence type="ECO:0000256" key="1">
    <source>
        <dbReference type="SAM" id="MobiDB-lite"/>
    </source>
</evidence>
<accession>A0A835IAW2</accession>
<feature type="compositionally biased region" description="Basic and acidic residues" evidence="1">
    <location>
        <begin position="114"/>
        <end position="125"/>
    </location>
</feature>
<dbReference type="Proteomes" id="UP000631114">
    <property type="component" value="Unassembled WGS sequence"/>
</dbReference>
<organism evidence="2 3">
    <name type="scientific">Coptis chinensis</name>
    <dbReference type="NCBI Taxonomy" id="261450"/>
    <lineage>
        <taxon>Eukaryota</taxon>
        <taxon>Viridiplantae</taxon>
        <taxon>Streptophyta</taxon>
        <taxon>Embryophyta</taxon>
        <taxon>Tracheophyta</taxon>
        <taxon>Spermatophyta</taxon>
        <taxon>Magnoliopsida</taxon>
        <taxon>Ranunculales</taxon>
        <taxon>Ranunculaceae</taxon>
        <taxon>Coptidoideae</taxon>
        <taxon>Coptis</taxon>
    </lineage>
</organism>
<proteinExistence type="predicted"/>
<keyword evidence="3" id="KW-1185">Reference proteome</keyword>
<feature type="compositionally biased region" description="Acidic residues" evidence="1">
    <location>
        <begin position="28"/>
        <end position="75"/>
    </location>
</feature>
<feature type="region of interest" description="Disordered" evidence="1">
    <location>
        <begin position="1"/>
        <end position="125"/>
    </location>
</feature>
<dbReference type="AlphaFoldDB" id="A0A835IAW2"/>
<dbReference type="EMBL" id="JADFTS010000003">
    <property type="protein sequence ID" value="KAF9612508.1"/>
    <property type="molecule type" value="Genomic_DNA"/>
</dbReference>
<gene>
    <name evidence="2" type="ORF">IFM89_000430</name>
</gene>
<sequence length="168" mass="19020">MVLSIVNDTIEEQGGGDEEEDRTKGVVESEDDEKTDTDDDDGNAEEQEQGKEEEEQGKEEEDEQGEEDAEEEEDLEGHSDEVTIKVADEVHQSKNVTEPFDGPSFNLRLTLSPPDKEKEKDVEGAKKPCSLVNTIRPLLEPKMCRYYVGLEETHREVIDTFFKIADSR</sequence>